<name>A0ABP9UMP3_9BACT</name>
<dbReference type="SUPFAM" id="SSF56601">
    <property type="entry name" value="beta-lactamase/transpeptidase-like"/>
    <property type="match status" value="1"/>
</dbReference>
<proteinExistence type="predicted"/>
<sequence length="376" mass="40617">MISPAGFGALLSEFAENFESRGELGASVSVWIEGEEIISEAGGWFEAERRRPWTTRTLVPVYSATKAPAAATLLLALDQHGLGPDTPVGEVWPGFPLPTATFAELLSHQCGLAALDQRASLWKHEEIVAAIEAQTPAWVPGEGHGYHPRTFGALMDEPVRRLTGGPLAWFWTSRVARPLDLDFWIGLPHSQHRRVATLYPGKASPADFKEGFYQAFQDQGSLTHRAFASPKDVRSVREMNDPKAWSAGFPAMGGIGTASALAKFYQIISGRIPGPFSESIRAALATRIVDGDDLVLLKPTAFSCGCQLDPLDDIGRKHRHLYGPATKAFGHPGAGGSHAFADPENGLSFAYVMNQMELSVMPGHRATSLIDALYGS</sequence>
<dbReference type="EMBL" id="BAABRI010000010">
    <property type="protein sequence ID" value="GAA5482840.1"/>
    <property type="molecule type" value="Genomic_DNA"/>
</dbReference>
<dbReference type="InterPro" id="IPR052907">
    <property type="entry name" value="Beta-lactamase/esterase"/>
</dbReference>
<keyword evidence="3" id="KW-1185">Reference proteome</keyword>
<dbReference type="InterPro" id="IPR012338">
    <property type="entry name" value="Beta-lactam/transpept-like"/>
</dbReference>
<evidence type="ECO:0000313" key="2">
    <source>
        <dbReference type="EMBL" id="GAA5482840.1"/>
    </source>
</evidence>
<dbReference type="PANTHER" id="PTHR43319">
    <property type="entry name" value="BETA-LACTAMASE-RELATED"/>
    <property type="match status" value="1"/>
</dbReference>
<dbReference type="PANTHER" id="PTHR43319:SF3">
    <property type="entry name" value="BETA-LACTAMASE-RELATED DOMAIN-CONTAINING PROTEIN"/>
    <property type="match status" value="1"/>
</dbReference>
<gene>
    <name evidence="2" type="ORF">Hsar01_02064</name>
</gene>
<dbReference type="Pfam" id="PF00144">
    <property type="entry name" value="Beta-lactamase"/>
    <property type="match status" value="1"/>
</dbReference>
<evidence type="ECO:0000259" key="1">
    <source>
        <dbReference type="Pfam" id="PF00144"/>
    </source>
</evidence>
<dbReference type="Proteomes" id="UP001476282">
    <property type="component" value="Unassembled WGS sequence"/>
</dbReference>
<dbReference type="InterPro" id="IPR001466">
    <property type="entry name" value="Beta-lactam-related"/>
</dbReference>
<accession>A0ABP9UMP3</accession>
<feature type="domain" description="Beta-lactamase-related" evidence="1">
    <location>
        <begin position="16"/>
        <end position="358"/>
    </location>
</feature>
<comment type="caution">
    <text evidence="2">The sequence shown here is derived from an EMBL/GenBank/DDBJ whole genome shotgun (WGS) entry which is preliminary data.</text>
</comment>
<reference evidence="2 3" key="1">
    <citation type="submission" date="2024-02" db="EMBL/GenBank/DDBJ databases">
        <title>Haloferula sargassicola NBRC 104335.</title>
        <authorList>
            <person name="Ichikawa N."/>
            <person name="Katano-Makiyama Y."/>
            <person name="Hidaka K."/>
        </authorList>
    </citation>
    <scope>NUCLEOTIDE SEQUENCE [LARGE SCALE GENOMIC DNA]</scope>
    <source>
        <strain evidence="2 3">NBRC 104335</strain>
    </source>
</reference>
<protein>
    <recommendedName>
        <fullName evidence="1">Beta-lactamase-related domain-containing protein</fullName>
    </recommendedName>
</protein>
<dbReference type="Gene3D" id="3.40.710.10">
    <property type="entry name" value="DD-peptidase/beta-lactamase superfamily"/>
    <property type="match status" value="1"/>
</dbReference>
<evidence type="ECO:0000313" key="3">
    <source>
        <dbReference type="Proteomes" id="UP001476282"/>
    </source>
</evidence>
<organism evidence="2 3">
    <name type="scientific">Haloferula sargassicola</name>
    <dbReference type="NCBI Taxonomy" id="490096"/>
    <lineage>
        <taxon>Bacteria</taxon>
        <taxon>Pseudomonadati</taxon>
        <taxon>Verrucomicrobiota</taxon>
        <taxon>Verrucomicrobiia</taxon>
        <taxon>Verrucomicrobiales</taxon>
        <taxon>Verrucomicrobiaceae</taxon>
        <taxon>Haloferula</taxon>
    </lineage>
</organism>
<dbReference type="RefSeq" id="WP_353566968.1">
    <property type="nucleotide sequence ID" value="NZ_BAABRI010000010.1"/>
</dbReference>